<gene>
    <name evidence="3" type="ORF">N0V87_008541</name>
</gene>
<dbReference type="AlphaFoldDB" id="A0A9W9BX10"/>
<dbReference type="OrthoDB" id="5421765at2759"/>
<feature type="compositionally biased region" description="Polar residues" evidence="1">
    <location>
        <begin position="215"/>
        <end position="236"/>
    </location>
</feature>
<keyword evidence="2" id="KW-0812">Transmembrane</keyword>
<feature type="region of interest" description="Disordered" evidence="1">
    <location>
        <begin position="286"/>
        <end position="314"/>
    </location>
</feature>
<evidence type="ECO:0000313" key="4">
    <source>
        <dbReference type="Proteomes" id="UP001140562"/>
    </source>
</evidence>
<feature type="transmembrane region" description="Helical" evidence="2">
    <location>
        <begin position="320"/>
        <end position="344"/>
    </location>
</feature>
<keyword evidence="4" id="KW-1185">Reference proteome</keyword>
<sequence>MQITNLYCEFARTELHSVDVYSEGQMKAWPETELQPDLQKLTIFDNEWASISLSVWGVPFAVVIGQTQRRAGLLVTHSTSSGSPEDEQKWLRIVQKGFEKLQNDVEALVEKHEDYEQYNRVEKSWHLDPNIKVTLRAKKTRVLGVGPQWTVAVRILDRNWGIVQGDMEEIEKGLREAGVTGPVLNGNAPVFGPLHDASGSRSSPKDVAITDEPRPTSTPVIETTDSPAVESVQTTSLDVEAPTTEDANGALVKTVHTLVFTNNDGGPYTRISTEVFTAAAPTTDVLTTPARATPQTTITDPPEAQSASQGSSNRGVSNGAVAGIAIGTCIVGAVIAFIAAWLLFKRRDKKFMEKTCPSGYPIYADSSPELVMIQKSAANGSPYVQVSQTQMRTPVPVPARVPVASPQSVNDALTGILPPEASEHDVGTRITALFAEVRRHVDTYYRDVHASMTPSMDSDLASFGKDVDMLELLQNCSHPTIALKHALVAFILTITGPGQDAGAQALWPSELSKFIRSQNSDSAQLATAQALHRRLTVHIYTQQNALAPNNRSRSRLSNLSVLSLTRKTSSAIREAAEHFSLTFFPWANPKFGDQERESDLAGIITEALETRIWLAGQIGEWDFEWEAPGRGAVIVSPSLVVRENGRGPRRVVLDQSIVGI</sequence>
<protein>
    <submittedName>
        <fullName evidence="3">Uncharacterized protein</fullName>
    </submittedName>
</protein>
<keyword evidence="2" id="KW-1133">Transmembrane helix</keyword>
<dbReference type="EMBL" id="JAPEUV010000124">
    <property type="protein sequence ID" value="KAJ4332238.1"/>
    <property type="molecule type" value="Genomic_DNA"/>
</dbReference>
<evidence type="ECO:0000256" key="1">
    <source>
        <dbReference type="SAM" id="MobiDB-lite"/>
    </source>
</evidence>
<dbReference type="Proteomes" id="UP001140562">
    <property type="component" value="Unassembled WGS sequence"/>
</dbReference>
<keyword evidence="2" id="KW-0472">Membrane</keyword>
<evidence type="ECO:0000313" key="3">
    <source>
        <dbReference type="EMBL" id="KAJ4332238.1"/>
    </source>
</evidence>
<proteinExistence type="predicted"/>
<organism evidence="3 4">
    <name type="scientific">Didymella glomerata</name>
    <dbReference type="NCBI Taxonomy" id="749621"/>
    <lineage>
        <taxon>Eukaryota</taxon>
        <taxon>Fungi</taxon>
        <taxon>Dikarya</taxon>
        <taxon>Ascomycota</taxon>
        <taxon>Pezizomycotina</taxon>
        <taxon>Dothideomycetes</taxon>
        <taxon>Pleosporomycetidae</taxon>
        <taxon>Pleosporales</taxon>
        <taxon>Pleosporineae</taxon>
        <taxon>Didymellaceae</taxon>
        <taxon>Didymella</taxon>
    </lineage>
</organism>
<reference evidence="3" key="1">
    <citation type="submission" date="2022-10" db="EMBL/GenBank/DDBJ databases">
        <title>Tapping the CABI collections for fungal endophytes: first genome assemblies for Collariella, Neodidymelliopsis, Ascochyta clinopodiicola, Didymella pomorum, Didymosphaeria variabile, Neocosmospora piperis and Neocucurbitaria cava.</title>
        <authorList>
            <person name="Hill R."/>
        </authorList>
    </citation>
    <scope>NUCLEOTIDE SEQUENCE</scope>
    <source>
        <strain evidence="3">IMI 360193</strain>
    </source>
</reference>
<feature type="region of interest" description="Disordered" evidence="1">
    <location>
        <begin position="195"/>
        <end position="236"/>
    </location>
</feature>
<feature type="compositionally biased region" description="Polar residues" evidence="1">
    <location>
        <begin position="293"/>
        <end position="314"/>
    </location>
</feature>
<name>A0A9W9BX10_9PLEO</name>
<comment type="caution">
    <text evidence="3">The sequence shown here is derived from an EMBL/GenBank/DDBJ whole genome shotgun (WGS) entry which is preliminary data.</text>
</comment>
<evidence type="ECO:0000256" key="2">
    <source>
        <dbReference type="SAM" id="Phobius"/>
    </source>
</evidence>
<accession>A0A9W9BX10</accession>